<evidence type="ECO:0000256" key="8">
    <source>
        <dbReference type="ARBA" id="ARBA00023163"/>
    </source>
</evidence>
<dbReference type="GO" id="GO:0047609">
    <property type="term" value="F:acetylputrescine deacetylase activity"/>
    <property type="evidence" value="ECO:0007669"/>
    <property type="project" value="UniProtKB-EC"/>
</dbReference>
<reference evidence="11 12" key="1">
    <citation type="journal article" date="2022" name="bioRxiv">
        <title>Genomics of Preaxostyla Flagellates Illuminates Evolutionary Transitions and the Path Towards Mitochondrial Loss.</title>
        <authorList>
            <person name="Novak L.V.F."/>
            <person name="Treitli S.C."/>
            <person name="Pyrih J."/>
            <person name="Halakuc P."/>
            <person name="Pipaliya S.V."/>
            <person name="Vacek V."/>
            <person name="Brzon O."/>
            <person name="Soukal P."/>
            <person name="Eme L."/>
            <person name="Dacks J.B."/>
            <person name="Karnkowska A."/>
            <person name="Elias M."/>
            <person name="Hampl V."/>
        </authorList>
    </citation>
    <scope>NUCLEOTIDE SEQUENCE [LARGE SCALE GENOMIC DNA]</scope>
    <source>
        <strain evidence="11">NAU3</strain>
        <tissue evidence="11">Gut</tissue>
    </source>
</reference>
<evidence type="ECO:0000256" key="9">
    <source>
        <dbReference type="ARBA" id="ARBA00023242"/>
    </source>
</evidence>
<dbReference type="EC" id="3.5.1.98" evidence="3"/>
<comment type="caution">
    <text evidence="11">The sequence shown here is derived from an EMBL/GenBank/DDBJ whole genome shotgun (WGS) entry which is preliminary data.</text>
</comment>
<evidence type="ECO:0000256" key="2">
    <source>
        <dbReference type="ARBA" id="ARBA00007738"/>
    </source>
</evidence>
<dbReference type="PANTHER" id="PTHR10625">
    <property type="entry name" value="HISTONE DEACETYLASE HDAC1-RELATED"/>
    <property type="match status" value="1"/>
</dbReference>
<protein>
    <recommendedName>
        <fullName evidence="3">histone deacetylase</fullName>
        <ecNumber evidence="3">3.5.1.98</ecNumber>
    </recommendedName>
</protein>
<keyword evidence="4" id="KW-0678">Repressor</keyword>
<keyword evidence="7" id="KW-0805">Transcription regulation</keyword>
<evidence type="ECO:0000256" key="5">
    <source>
        <dbReference type="ARBA" id="ARBA00022801"/>
    </source>
</evidence>
<dbReference type="InterPro" id="IPR037138">
    <property type="entry name" value="His_deacetylse_dom_sf"/>
</dbReference>
<comment type="similarity">
    <text evidence="2">Belongs to the histone deacetylase family. HD type 2 subfamily.</text>
</comment>
<evidence type="ECO:0000256" key="1">
    <source>
        <dbReference type="ARBA" id="ARBA00004123"/>
    </source>
</evidence>
<dbReference type="PANTHER" id="PTHR10625:SF5">
    <property type="entry name" value="HISTONE DEACETYLASE"/>
    <property type="match status" value="1"/>
</dbReference>
<keyword evidence="12" id="KW-1185">Reference proteome</keyword>
<evidence type="ECO:0000256" key="4">
    <source>
        <dbReference type="ARBA" id="ARBA00022491"/>
    </source>
</evidence>
<keyword evidence="8" id="KW-0804">Transcription</keyword>
<gene>
    <name evidence="11" type="ORF">BLNAU_13345</name>
</gene>
<dbReference type="PRINTS" id="PR01270">
    <property type="entry name" value="HDASUPER"/>
</dbReference>
<dbReference type="Gene3D" id="3.40.800.20">
    <property type="entry name" value="Histone deacetylase domain"/>
    <property type="match status" value="1"/>
</dbReference>
<proteinExistence type="inferred from homology"/>
<dbReference type="EMBL" id="JARBJD010000114">
    <property type="protein sequence ID" value="KAK2951733.1"/>
    <property type="molecule type" value="Genomic_DNA"/>
</dbReference>
<feature type="domain" description="Histone deacetylase" evidence="10">
    <location>
        <begin position="21"/>
        <end position="340"/>
    </location>
</feature>
<dbReference type="InterPro" id="IPR000286">
    <property type="entry name" value="HDACs"/>
</dbReference>
<dbReference type="InterPro" id="IPR023696">
    <property type="entry name" value="Ureohydrolase_dom_sf"/>
</dbReference>
<keyword evidence="6" id="KW-0156">Chromatin regulator</keyword>
<sequence>MTTIWYNPICLQHRGEDPRFECPERLEAIISHLEASSLIKKCVVRAGHAATDDDILLCHSSEHLSRINSHQFSKDAPQFEYINRVNPVEATKEQLSKDSTYISQHSMEASRVSIGSCLEGVDMVLHGLRDGNSPNGFVLCRPPGHHSETNSAQGFCLFNNIAIAAQYAVNQLKQLFPDNPLKHRVLVFDWDVHHGNGTEEIFYHSPEVCYVSTHLFGDKRFYPYTGAIESIGSDIGRGYNVNIPFQTVNVGDSDFLRVIDEIIVPIANEFAPSVVLVSAGFDIMEGDSVGRLLVSPKGLHAMTSRLLTGIPCIQGRLLCVLEGGYSHNILAEGVCGVLQALLGDPFVPYDVLVNPDEEQVDLDDSLIGINPNVAKRVRASVDETIQKVKTHLSPYWSCFRDK</sequence>
<evidence type="ECO:0000313" key="11">
    <source>
        <dbReference type="EMBL" id="KAK2951733.1"/>
    </source>
</evidence>
<evidence type="ECO:0000256" key="3">
    <source>
        <dbReference type="ARBA" id="ARBA00012111"/>
    </source>
</evidence>
<dbReference type="Pfam" id="PF00850">
    <property type="entry name" value="Hist_deacetyl"/>
    <property type="match status" value="1"/>
</dbReference>
<comment type="subcellular location">
    <subcellularLocation>
        <location evidence="1">Nucleus</location>
    </subcellularLocation>
</comment>
<evidence type="ECO:0000256" key="6">
    <source>
        <dbReference type="ARBA" id="ARBA00022853"/>
    </source>
</evidence>
<accession>A0ABQ9XH11</accession>
<evidence type="ECO:0000256" key="7">
    <source>
        <dbReference type="ARBA" id="ARBA00023015"/>
    </source>
</evidence>
<dbReference type="Proteomes" id="UP001281761">
    <property type="component" value="Unassembled WGS sequence"/>
</dbReference>
<evidence type="ECO:0000313" key="12">
    <source>
        <dbReference type="Proteomes" id="UP001281761"/>
    </source>
</evidence>
<keyword evidence="9" id="KW-0539">Nucleus</keyword>
<evidence type="ECO:0000259" key="10">
    <source>
        <dbReference type="Pfam" id="PF00850"/>
    </source>
</evidence>
<name>A0ABQ9XH11_9EUKA</name>
<dbReference type="SUPFAM" id="SSF52768">
    <property type="entry name" value="Arginase/deacetylase"/>
    <property type="match status" value="1"/>
</dbReference>
<dbReference type="CDD" id="cd09992">
    <property type="entry name" value="HDAC_classII"/>
    <property type="match status" value="1"/>
</dbReference>
<keyword evidence="5 11" id="KW-0378">Hydrolase</keyword>
<organism evidence="11 12">
    <name type="scientific">Blattamonas nauphoetae</name>
    <dbReference type="NCBI Taxonomy" id="2049346"/>
    <lineage>
        <taxon>Eukaryota</taxon>
        <taxon>Metamonada</taxon>
        <taxon>Preaxostyla</taxon>
        <taxon>Oxymonadida</taxon>
        <taxon>Blattamonas</taxon>
    </lineage>
</organism>
<dbReference type="InterPro" id="IPR023801">
    <property type="entry name" value="His_deacetylse_dom"/>
</dbReference>